<sequence>MTRCEYVPVSSASPSLARKVTVPPVPGKWVYICKYFRGFKLLSANRIALIPLGVADSRWHK</sequence>
<accession>A0ABQ1TEY3</accession>
<gene>
    <name evidence="1" type="ORF">GCM10011520_37850</name>
</gene>
<reference evidence="2" key="1">
    <citation type="journal article" date="2019" name="Int. J. Syst. Evol. Microbiol.">
        <title>The Global Catalogue of Microorganisms (GCM) 10K type strain sequencing project: providing services to taxonomists for standard genome sequencing and annotation.</title>
        <authorList>
            <consortium name="The Broad Institute Genomics Platform"/>
            <consortium name="The Broad Institute Genome Sequencing Center for Infectious Disease"/>
            <person name="Wu L."/>
            <person name="Ma J."/>
        </authorList>
    </citation>
    <scope>NUCLEOTIDE SEQUENCE [LARGE SCALE GENOMIC DNA]</scope>
    <source>
        <strain evidence="2">CGMCC 1.16033</strain>
    </source>
</reference>
<keyword evidence="2" id="KW-1185">Reference proteome</keyword>
<dbReference type="EMBL" id="BMKO01000016">
    <property type="protein sequence ID" value="GGE93937.1"/>
    <property type="molecule type" value="Genomic_DNA"/>
</dbReference>
<evidence type="ECO:0000313" key="2">
    <source>
        <dbReference type="Proteomes" id="UP000606498"/>
    </source>
</evidence>
<organism evidence="1 2">
    <name type="scientific">Shewanella carassii</name>
    <dbReference type="NCBI Taxonomy" id="1987584"/>
    <lineage>
        <taxon>Bacteria</taxon>
        <taxon>Pseudomonadati</taxon>
        <taxon>Pseudomonadota</taxon>
        <taxon>Gammaproteobacteria</taxon>
        <taxon>Alteromonadales</taxon>
        <taxon>Shewanellaceae</taxon>
        <taxon>Shewanella</taxon>
    </lineage>
</organism>
<comment type="caution">
    <text evidence="1">The sequence shown here is derived from an EMBL/GenBank/DDBJ whole genome shotgun (WGS) entry which is preliminary data.</text>
</comment>
<name>A0ABQ1TEY3_9GAMM</name>
<evidence type="ECO:0000313" key="1">
    <source>
        <dbReference type="EMBL" id="GGE93937.1"/>
    </source>
</evidence>
<protein>
    <submittedName>
        <fullName evidence="1">Uncharacterized protein</fullName>
    </submittedName>
</protein>
<dbReference type="Proteomes" id="UP000606498">
    <property type="component" value="Unassembled WGS sequence"/>
</dbReference>
<proteinExistence type="predicted"/>